<name>A0ABR4HWP9_9EURO</name>
<feature type="compositionally biased region" description="Basic and acidic residues" evidence="8">
    <location>
        <begin position="239"/>
        <end position="248"/>
    </location>
</feature>
<keyword evidence="6" id="KW-0508">mRNA splicing</keyword>
<evidence type="ECO:0000256" key="5">
    <source>
        <dbReference type="ARBA" id="ARBA00022737"/>
    </source>
</evidence>
<evidence type="ECO:0000256" key="1">
    <source>
        <dbReference type="ARBA" id="ARBA00004123"/>
    </source>
</evidence>
<evidence type="ECO:0000256" key="2">
    <source>
        <dbReference type="ARBA" id="ARBA00005754"/>
    </source>
</evidence>
<dbReference type="Pfam" id="PF08920">
    <property type="entry name" value="SF3b1"/>
    <property type="match status" value="1"/>
</dbReference>
<evidence type="ECO:0000259" key="10">
    <source>
        <dbReference type="Pfam" id="PF22646"/>
    </source>
</evidence>
<dbReference type="EMBL" id="JBFXLT010000009">
    <property type="protein sequence ID" value="KAL2819812.1"/>
    <property type="molecule type" value="Genomic_DNA"/>
</dbReference>
<proteinExistence type="inferred from homology"/>
<accession>A0ABR4HWP9</accession>
<keyword evidence="4" id="KW-0747">Spliceosome</keyword>
<dbReference type="SUPFAM" id="SSF48371">
    <property type="entry name" value="ARM repeat"/>
    <property type="match status" value="1"/>
</dbReference>
<feature type="region of interest" description="Disordered" evidence="8">
    <location>
        <begin position="183"/>
        <end position="270"/>
    </location>
</feature>
<dbReference type="InterPro" id="IPR016024">
    <property type="entry name" value="ARM-type_fold"/>
</dbReference>
<feature type="compositionally biased region" description="Polar residues" evidence="8">
    <location>
        <begin position="29"/>
        <end position="49"/>
    </location>
</feature>
<evidence type="ECO:0000256" key="6">
    <source>
        <dbReference type="ARBA" id="ARBA00023187"/>
    </source>
</evidence>
<feature type="domain" description="Phosphatase PP2A regulatory subunit A/Splicing factor 3B subunit 1-like HEAT repeat" evidence="10">
    <location>
        <begin position="1012"/>
        <end position="1090"/>
    </location>
</feature>
<dbReference type="Gene3D" id="1.25.10.10">
    <property type="entry name" value="Leucine-rich Repeat Variant"/>
    <property type="match status" value="3"/>
</dbReference>
<gene>
    <name evidence="11" type="ORF">BJX63DRAFT_362773</name>
</gene>
<evidence type="ECO:0000256" key="3">
    <source>
        <dbReference type="ARBA" id="ARBA00022664"/>
    </source>
</evidence>
<evidence type="ECO:0000313" key="12">
    <source>
        <dbReference type="Proteomes" id="UP001610334"/>
    </source>
</evidence>
<evidence type="ECO:0000256" key="7">
    <source>
        <dbReference type="ARBA" id="ARBA00023242"/>
    </source>
</evidence>
<organism evidence="11 12">
    <name type="scientific">Aspergillus granulosus</name>
    <dbReference type="NCBI Taxonomy" id="176169"/>
    <lineage>
        <taxon>Eukaryota</taxon>
        <taxon>Fungi</taxon>
        <taxon>Dikarya</taxon>
        <taxon>Ascomycota</taxon>
        <taxon>Pezizomycotina</taxon>
        <taxon>Eurotiomycetes</taxon>
        <taxon>Eurotiomycetidae</taxon>
        <taxon>Eurotiales</taxon>
        <taxon>Aspergillaceae</taxon>
        <taxon>Aspergillus</taxon>
        <taxon>Aspergillus subgen. Nidulantes</taxon>
    </lineage>
</organism>
<dbReference type="Pfam" id="PF13513">
    <property type="entry name" value="HEAT_EZ"/>
    <property type="match status" value="1"/>
</dbReference>
<feature type="domain" description="Splicing factor 3B subunit 1" evidence="9">
    <location>
        <begin position="241"/>
        <end position="371"/>
    </location>
</feature>
<protein>
    <submittedName>
        <fullName evidence="11">Armadillo-type protein</fullName>
    </submittedName>
</protein>
<sequence>MSDADFEAVRKLQAERNAAAAAKKGSRTFDPSNQRTDNSTKASLTETFDTTLYDRDGADKYAGYSTSIAVDDGDEDMEDTDGGHRLVGQYTATRSQIDEFARGNGVEEEDILLGREKAARISDRETDYQKRRFNRGPLTPTRADPFAANIHANNVESDGQTYREVMALRELEKEEERVQKLIAEKQERGENGVAEHEPTLSLEDKENAGSTVSATGRKRKQRWDVAPEADETAAAPASDDAKAKKSRWDQTPAPVAPGAVEEAPKRRSRWDQAPAISAATPVGNAGLATPMHPSQVGVPTIPTSFGTDISGRNAPLSDEELDMMLPSEGYKILEPPPGYAPIRAPARKLMATPAPVASSTGLGGFMMQEPESARSLGKQLPTEIPGVGDLQFFKPEDMAYFGKLMEAGDESSMSVDELKERKIMRLLLKVKNGTPPMRKTALRQLTDNARQFGAGPLFNQILPLLMEKSLEDQERHLLVKVIDRVLYKLDDLVRPYVHKILVVIEPLLIDQDYYARVEGREIISNLAKAAGLATMISTMRPDIDHVDEYVRNTTARAFAVVASALGIPALLPFLRAVCRSKKSWQARHTGVKIVQQIPILMGCAILPHLKGLVDCIADNLSDEQAKVRTVTALAVGALAEAANPYGIESFDEILNPLWTGARKQRGKGLAAFLKAVGYIIPLMDEEYANYYTSQIMEILLREFSSPDEEMKKVVLKVVSQCASTDGVTASYLKEHVLTDFFKSFWVRRMALDRRNYRQVVDTTVDLGQKVGAGEILERIINNLKDESEPYRKMTVETVEKTIASLGAADISERLEERLIDGVLYAFQEQSIEDIVILNGFGTVVNALGTRCKPYLPQIVSTILWRLNNKSATVRQQAADLISRIALVMKQCGEDALMGKLGIVLYEYLGEEYPEVLGSILGALRSIVTVVGINQMQPPIRDLLPRLTPILRNRHEKVQENTIDLVGRIADRGPESVNAREWMRICFELLDMLKAHKKGIRRAANNTFGFIAKAIGPQDVLATLLNNLRVQERQSRVCTAVAIGIVAETCAPFTVLPALMNEYRVPELNVQNGVLKAMTFLFEYIGEMAKDYVYAVTPLLEDALIDRDQVHRQTAATVVKHIALGVVGLGCEDAMVHLLNLVFPNIFETSPHVIDRVIEAIDAIRMAVGTGTVMNYVWAGLFHSARKVRTPYWRLYNDAYVQSADAIVPYYPELEDDGLKRDELLIMI</sequence>
<evidence type="ECO:0000313" key="11">
    <source>
        <dbReference type="EMBL" id="KAL2819812.1"/>
    </source>
</evidence>
<comment type="caution">
    <text evidence="11">The sequence shown here is derived from an EMBL/GenBank/DDBJ whole genome shotgun (WGS) entry which is preliminary data.</text>
</comment>
<comment type="subcellular location">
    <subcellularLocation>
        <location evidence="1">Nucleus</location>
    </subcellularLocation>
</comment>
<feature type="compositionally biased region" description="Low complexity" evidence="8">
    <location>
        <begin position="252"/>
        <end position="261"/>
    </location>
</feature>
<feature type="compositionally biased region" description="Basic and acidic residues" evidence="8">
    <location>
        <begin position="183"/>
        <end position="207"/>
    </location>
</feature>
<evidence type="ECO:0000256" key="4">
    <source>
        <dbReference type="ARBA" id="ARBA00022728"/>
    </source>
</evidence>
<dbReference type="PANTHER" id="PTHR12097">
    <property type="entry name" value="SPLICING FACTOR 3B, SUBUNIT 1-RELATED"/>
    <property type="match status" value="1"/>
</dbReference>
<dbReference type="InterPro" id="IPR038737">
    <property type="entry name" value="SF3b_su1-like"/>
</dbReference>
<dbReference type="Pfam" id="PF22646">
    <property type="entry name" value="PPP2R1A-like_HEAT"/>
    <property type="match status" value="1"/>
</dbReference>
<feature type="region of interest" description="Disordered" evidence="8">
    <location>
        <begin position="17"/>
        <end position="49"/>
    </location>
</feature>
<dbReference type="Proteomes" id="UP001610334">
    <property type="component" value="Unassembled WGS sequence"/>
</dbReference>
<dbReference type="InterPro" id="IPR054573">
    <property type="entry name" value="PP2A/SF3B1-like_HEAT"/>
</dbReference>
<keyword evidence="7" id="KW-0539">Nucleus</keyword>
<dbReference type="InterPro" id="IPR015016">
    <property type="entry name" value="SF3b_su1"/>
</dbReference>
<keyword evidence="12" id="KW-1185">Reference proteome</keyword>
<evidence type="ECO:0000256" key="8">
    <source>
        <dbReference type="SAM" id="MobiDB-lite"/>
    </source>
</evidence>
<evidence type="ECO:0000259" key="9">
    <source>
        <dbReference type="Pfam" id="PF08920"/>
    </source>
</evidence>
<keyword evidence="3" id="KW-0507">mRNA processing</keyword>
<comment type="similarity">
    <text evidence="2">Belongs to the SF3B1 family.</text>
</comment>
<keyword evidence="5" id="KW-0677">Repeat</keyword>
<reference evidence="11 12" key="1">
    <citation type="submission" date="2024-07" db="EMBL/GenBank/DDBJ databases">
        <title>Section-level genome sequencing and comparative genomics of Aspergillus sections Usti and Cavernicolus.</title>
        <authorList>
            <consortium name="Lawrence Berkeley National Laboratory"/>
            <person name="Nybo J.L."/>
            <person name="Vesth T.C."/>
            <person name="Theobald S."/>
            <person name="Frisvad J.C."/>
            <person name="Larsen T.O."/>
            <person name="Kjaerboelling I."/>
            <person name="Rothschild-Mancinelli K."/>
            <person name="Lyhne E.K."/>
            <person name="Kogle M.E."/>
            <person name="Barry K."/>
            <person name="Clum A."/>
            <person name="Na H."/>
            <person name="Ledsgaard L."/>
            <person name="Lin J."/>
            <person name="Lipzen A."/>
            <person name="Kuo A."/>
            <person name="Riley R."/>
            <person name="Mondo S."/>
            <person name="Labutti K."/>
            <person name="Haridas S."/>
            <person name="Pangalinan J."/>
            <person name="Salamov A.A."/>
            <person name="Simmons B.A."/>
            <person name="Magnuson J.K."/>
            <person name="Chen J."/>
            <person name="Drula E."/>
            <person name="Henrissat B."/>
            <person name="Wiebenga A."/>
            <person name="Lubbers R.J."/>
            <person name="Gomes A.C."/>
            <person name="Makela M.R."/>
            <person name="Stajich J."/>
            <person name="Grigoriev I.V."/>
            <person name="Mortensen U.H."/>
            <person name="De Vries R.P."/>
            <person name="Baker S.E."/>
            <person name="Andersen M.R."/>
        </authorList>
    </citation>
    <scope>NUCLEOTIDE SEQUENCE [LARGE SCALE GENOMIC DNA]</scope>
    <source>
        <strain evidence="11 12">CBS 588.65</strain>
    </source>
</reference>
<dbReference type="InterPro" id="IPR011989">
    <property type="entry name" value="ARM-like"/>
</dbReference>